<reference evidence="1" key="1">
    <citation type="journal article" date="2014" name="Genome">
        <title>Comparative analyses of a putative Francisella conjugative element.</title>
        <authorList>
            <person name="Siddaramappa S."/>
            <person name="Challacombe J.F."/>
            <person name="Petersen J.M."/>
            <person name="Pillai S."/>
            <person name="Kuske C.R."/>
        </authorList>
    </citation>
    <scope>NUCLEOTIDE SEQUENCE</scope>
    <source>
        <strain evidence="1">PA10-7858</strain>
        <plasmid evidence="1">pFNPA10</plasmid>
    </source>
</reference>
<geneLocation type="plasmid" evidence="1">
    <name>pFNPA10</name>
</geneLocation>
<dbReference type="EMBL" id="KF640086">
    <property type="protein sequence ID" value="AHB60787.1"/>
    <property type="molecule type" value="Genomic_DNA"/>
</dbReference>
<dbReference type="AlphaFoldDB" id="V5T993"/>
<name>V5T993_FRANO</name>
<evidence type="ECO:0000313" key="1">
    <source>
        <dbReference type="EMBL" id="AHB60787.1"/>
    </source>
</evidence>
<gene>
    <name evidence="1" type="ORF">N894_0019</name>
</gene>
<protein>
    <submittedName>
        <fullName evidence="1">Uncharacterized protein</fullName>
    </submittedName>
</protein>
<accession>V5T993</accession>
<dbReference type="Gene3D" id="3.40.50.300">
    <property type="entry name" value="P-loop containing nucleotide triphosphate hydrolases"/>
    <property type="match status" value="1"/>
</dbReference>
<dbReference type="RefSeq" id="WP_023893569.1">
    <property type="nucleotide sequence ID" value="NC_023026.1"/>
</dbReference>
<sequence length="168" mass="19047">MEMLELANKLAAMKSIDIHLKNIDKIGDCHNLFQDQKVALKHIAHTRNLNCLVGYNGNYKFSMIKAINDLYKEQNIKVFVAAKSVKVAHSIESNTNVKTTTIDNLVNLYNSGLLTHLPQEKSVLVVVESDILGKRDMNHILKISIERKLKLVLFGKYKELVKKIYQGG</sequence>
<keyword evidence="1" id="KW-0614">Plasmid</keyword>
<organism evidence="1">
    <name type="scientific">Francisella tularensis subsp. novicida PA10-7858</name>
    <dbReference type="NCBI Taxonomy" id="1386968"/>
    <lineage>
        <taxon>Bacteria</taxon>
        <taxon>Pseudomonadati</taxon>
        <taxon>Pseudomonadota</taxon>
        <taxon>Gammaproteobacteria</taxon>
        <taxon>Thiotrichales</taxon>
        <taxon>Francisellaceae</taxon>
        <taxon>Francisella</taxon>
    </lineage>
</organism>
<proteinExistence type="predicted"/>
<dbReference type="InterPro" id="IPR027417">
    <property type="entry name" value="P-loop_NTPase"/>
</dbReference>
<dbReference type="Pfam" id="PF13604">
    <property type="entry name" value="AAA_30"/>
    <property type="match status" value="1"/>
</dbReference>